<organism evidence="2 3">
    <name type="scientific">Candolleomyces eurysporus</name>
    <dbReference type="NCBI Taxonomy" id="2828524"/>
    <lineage>
        <taxon>Eukaryota</taxon>
        <taxon>Fungi</taxon>
        <taxon>Dikarya</taxon>
        <taxon>Basidiomycota</taxon>
        <taxon>Agaricomycotina</taxon>
        <taxon>Agaricomycetes</taxon>
        <taxon>Agaricomycetidae</taxon>
        <taxon>Agaricales</taxon>
        <taxon>Agaricineae</taxon>
        <taxon>Psathyrellaceae</taxon>
        <taxon>Candolleomyces</taxon>
    </lineage>
</organism>
<proteinExistence type="predicted"/>
<feature type="coiled-coil region" evidence="1">
    <location>
        <begin position="27"/>
        <end position="54"/>
    </location>
</feature>
<accession>A0A9W8MHS9</accession>
<dbReference type="OrthoDB" id="2958343at2759"/>
<dbReference type="EMBL" id="JANBPK010000868">
    <property type="protein sequence ID" value="KAJ2929528.1"/>
    <property type="molecule type" value="Genomic_DNA"/>
</dbReference>
<reference evidence="2" key="1">
    <citation type="submission" date="2022-06" db="EMBL/GenBank/DDBJ databases">
        <title>Genome Sequence of Candolleomyces eurysporus.</title>
        <authorList>
            <person name="Buettner E."/>
        </authorList>
    </citation>
    <scope>NUCLEOTIDE SEQUENCE</scope>
    <source>
        <strain evidence="2">VTCC 930004</strain>
    </source>
</reference>
<comment type="caution">
    <text evidence="2">The sequence shown here is derived from an EMBL/GenBank/DDBJ whole genome shotgun (WGS) entry which is preliminary data.</text>
</comment>
<protein>
    <recommendedName>
        <fullName evidence="4">F-box domain-containing protein</fullName>
    </recommendedName>
</protein>
<dbReference type="InterPro" id="IPR032675">
    <property type="entry name" value="LRR_dom_sf"/>
</dbReference>
<feature type="non-terminal residue" evidence="2">
    <location>
        <position position="559"/>
    </location>
</feature>
<keyword evidence="1" id="KW-0175">Coiled coil</keyword>
<sequence>MESPFQAHLNASSLPSDTERLQIAHYANGLQVELKALDTELEDLRSRLVAVEDQLNPTDVGLTEVEQHMAALSNKRKQKIRSIEQHTALLNPIHNVPIDILQTIFQCCVNDPVPFASTQLDTDPMYPCFCPMLLTLVCSSWRRVALGCPSLWSKPYIFIPAQTSGTSHVRWIEILKNRAQLILLWLSRAGIHPLTIGVSSPPGLESNEGFHAIGEAIIAFSSQWERLRVQGSNSILQTLLEVPKSFVPNLKFVDLTYGSFPGAIETDIAIGKPDCLISAPSLRGVRLAGTSLRTFQSIPLPWSQLKDIRFGRLTESQANLFNDREVLELLERCSLLQRCELYVPVGWVIQEPRSSNPVILPHLTHLDFNHSQNAAGLFLSLELPALTTLLYSTLDGPESLGILLKRCAGTLRRLAVDAHRISAEDLLPMLSQTVHLESLGLAYRVYDRFTLPLMTDELLEGLTPSISKEENTSPATGFYCPNLQKIGLHVSSEPEGPRISDKAIFNFIRGRRALERPALRYVAIFHLSHHKQEDVGAMLREHGVDVGDLTIRLQYRDTN</sequence>
<evidence type="ECO:0000313" key="2">
    <source>
        <dbReference type="EMBL" id="KAJ2929528.1"/>
    </source>
</evidence>
<gene>
    <name evidence="2" type="ORF">H1R20_g7554</name>
</gene>
<dbReference type="Gene3D" id="3.80.10.10">
    <property type="entry name" value="Ribonuclease Inhibitor"/>
    <property type="match status" value="1"/>
</dbReference>
<dbReference type="SUPFAM" id="SSF52047">
    <property type="entry name" value="RNI-like"/>
    <property type="match status" value="1"/>
</dbReference>
<keyword evidence="3" id="KW-1185">Reference proteome</keyword>
<evidence type="ECO:0008006" key="4">
    <source>
        <dbReference type="Google" id="ProtNLM"/>
    </source>
</evidence>
<evidence type="ECO:0000256" key="1">
    <source>
        <dbReference type="SAM" id="Coils"/>
    </source>
</evidence>
<dbReference type="AlphaFoldDB" id="A0A9W8MHS9"/>
<name>A0A9W8MHS9_9AGAR</name>
<dbReference type="Proteomes" id="UP001140091">
    <property type="component" value="Unassembled WGS sequence"/>
</dbReference>
<evidence type="ECO:0000313" key="3">
    <source>
        <dbReference type="Proteomes" id="UP001140091"/>
    </source>
</evidence>